<keyword evidence="2" id="KW-1185">Reference proteome</keyword>
<name>A0AAW0BJW2_9AGAR</name>
<protein>
    <submittedName>
        <fullName evidence="1">Uncharacterized protein</fullName>
    </submittedName>
</protein>
<organism evidence="1 2">
    <name type="scientific">Favolaschia claudopus</name>
    <dbReference type="NCBI Taxonomy" id="2862362"/>
    <lineage>
        <taxon>Eukaryota</taxon>
        <taxon>Fungi</taxon>
        <taxon>Dikarya</taxon>
        <taxon>Basidiomycota</taxon>
        <taxon>Agaricomycotina</taxon>
        <taxon>Agaricomycetes</taxon>
        <taxon>Agaricomycetidae</taxon>
        <taxon>Agaricales</taxon>
        <taxon>Marasmiineae</taxon>
        <taxon>Mycenaceae</taxon>
        <taxon>Favolaschia</taxon>
    </lineage>
</organism>
<gene>
    <name evidence="1" type="ORF">R3P38DRAFT_1041368</name>
</gene>
<comment type="caution">
    <text evidence="1">The sequence shown here is derived from an EMBL/GenBank/DDBJ whole genome shotgun (WGS) entry which is preliminary data.</text>
</comment>
<sequence length="315" mass="35510">MRQSSVSPASFEAINYLPRAVTSIWKSTLLTPSTIHRYCLRWASSCVSNFGEIIRERKRVLVSFVPQALAVLWSTTLWNLRMYTAFPIIILFHRYCSPELPALSGVDEVAARVMTSLLSVAAFHLHKLTPLSRSISNPASSAFGDDEACTACIPRLLGYATRCRGSEVRGGEAAGRGRERWEADDDGGCMGRRGGGWRRRGRGDSRCDVVRDEGRWMEVLPCFVCFYPGRQRMKGIGRGGCGEDRSECRRLDRRHRPRKCFAGLEDLPQARWRRGRHAMPTRPFAQFRSLFVPAVVGTQRTHSTSSFLALYLCSR</sequence>
<dbReference type="AlphaFoldDB" id="A0AAW0BJW2"/>
<evidence type="ECO:0000313" key="1">
    <source>
        <dbReference type="EMBL" id="KAK7026374.1"/>
    </source>
</evidence>
<reference evidence="1 2" key="1">
    <citation type="journal article" date="2024" name="J Genomics">
        <title>Draft genome sequencing and assembly of Favolaschia claudopus CIRM-BRFM 2984 isolated from oak limbs.</title>
        <authorList>
            <person name="Navarro D."/>
            <person name="Drula E."/>
            <person name="Chaduli D."/>
            <person name="Cazenave R."/>
            <person name="Ahrendt S."/>
            <person name="Wang J."/>
            <person name="Lipzen A."/>
            <person name="Daum C."/>
            <person name="Barry K."/>
            <person name="Grigoriev I.V."/>
            <person name="Favel A."/>
            <person name="Rosso M.N."/>
            <person name="Martin F."/>
        </authorList>
    </citation>
    <scope>NUCLEOTIDE SEQUENCE [LARGE SCALE GENOMIC DNA]</scope>
    <source>
        <strain evidence="1 2">CIRM-BRFM 2984</strain>
    </source>
</reference>
<evidence type="ECO:0000313" key="2">
    <source>
        <dbReference type="Proteomes" id="UP001362999"/>
    </source>
</evidence>
<dbReference type="Proteomes" id="UP001362999">
    <property type="component" value="Unassembled WGS sequence"/>
</dbReference>
<dbReference type="EMBL" id="JAWWNJ010000032">
    <property type="protein sequence ID" value="KAK7026374.1"/>
    <property type="molecule type" value="Genomic_DNA"/>
</dbReference>
<proteinExistence type="predicted"/>
<accession>A0AAW0BJW2</accession>